<protein>
    <submittedName>
        <fullName evidence="1">Uncharacterized protein</fullName>
    </submittedName>
</protein>
<accession>A0A481WFQ5</accession>
<name>A0A481WFQ5_PLESH</name>
<dbReference type="EMBL" id="MK256934">
    <property type="protein sequence ID" value="QBJ27747.1"/>
    <property type="molecule type" value="Genomic_DNA"/>
</dbReference>
<evidence type="ECO:0000313" key="1">
    <source>
        <dbReference type="EMBL" id="QBJ27747.1"/>
    </source>
</evidence>
<reference evidence="1" key="1">
    <citation type="journal article" date="2019" name="J. Microbiol. Methods">
        <title>Plesiomonas shigelloides sipD mutant, generated by an efficient gene transfer system, is less invasive.</title>
        <authorList>
            <person name="Xi D."/>
            <person name="Jing F."/>
            <person name="Liu Q."/>
            <person name="Cao B."/>
        </authorList>
    </citation>
    <scope>NUCLEOTIDE SEQUENCE</scope>
    <source>
        <strain evidence="1">G5884</strain>
    </source>
</reference>
<sequence length="496" mass="55353">MEMKVSLSQTTQKLEQAEQPADIAVTKSDHPLSKAISDCSNVANVLRVSYEPSISHAQALVQFRQHECQAILEQLADIPDSAALQESLRALKAQEPRPNCLNIAGNIKDVHTRERNFRHSYCAGNSATARPLSLVNQPHSDKPRPLSGARARIAGNEKWDLPREWRTGNVAAQNDKEKSKSHLTRSASVYTPRLPVDVAAKERDEAYHIYDAIKTIKEILWNGWDDVSDFVECKRLSAVCTVLANVLTETLGIAAGTAGSMVGAMAPAPAVGSFAGSMLTKEALKTVLPEFTLLPAKNMSHQAKHASRSTSDRLKELSTAAYWKEHWHSLAKAASKKTSDKVGNKALDIATQSAIKHTVGTSISIPFGSIFFGIKSAIEFKKTSKEEVLNYFVHELELIKNELDVLNARMLDLFKQHGEYRPYWNSDIVISEFFAETQRSQRPLKWQINVGSRHWKQDINFESYQKHYRESLGVLNKATEWAADKLAERAVREVTL</sequence>
<dbReference type="AlphaFoldDB" id="A0A481WFQ5"/>
<proteinExistence type="predicted"/>
<organism evidence="1">
    <name type="scientific">Plesiomonas shigelloides</name>
    <name type="common">Aeromonas shigelloides</name>
    <dbReference type="NCBI Taxonomy" id="703"/>
    <lineage>
        <taxon>Bacteria</taxon>
        <taxon>Pseudomonadati</taxon>
        <taxon>Pseudomonadota</taxon>
        <taxon>Gammaproteobacteria</taxon>
        <taxon>Enterobacterales</taxon>
        <taxon>Enterobacteriaceae</taxon>
        <taxon>Plesiomonas</taxon>
    </lineage>
</organism>